<dbReference type="EMBL" id="CAAALY010090082">
    <property type="protein sequence ID" value="VEL27816.1"/>
    <property type="molecule type" value="Genomic_DNA"/>
</dbReference>
<evidence type="ECO:0000256" key="2">
    <source>
        <dbReference type="SAM" id="SignalP"/>
    </source>
</evidence>
<evidence type="ECO:0008006" key="5">
    <source>
        <dbReference type="Google" id="ProtNLM"/>
    </source>
</evidence>
<feature type="region of interest" description="Disordered" evidence="1">
    <location>
        <begin position="25"/>
        <end position="75"/>
    </location>
</feature>
<feature type="compositionally biased region" description="Polar residues" evidence="1">
    <location>
        <begin position="61"/>
        <end position="70"/>
    </location>
</feature>
<keyword evidence="2" id="KW-0732">Signal</keyword>
<accession>A0A448X4F3</accession>
<name>A0A448X4F3_9PLAT</name>
<evidence type="ECO:0000313" key="3">
    <source>
        <dbReference type="EMBL" id="VEL27816.1"/>
    </source>
</evidence>
<proteinExistence type="predicted"/>
<dbReference type="Proteomes" id="UP000784294">
    <property type="component" value="Unassembled WGS sequence"/>
</dbReference>
<comment type="caution">
    <text evidence="3">The sequence shown here is derived from an EMBL/GenBank/DDBJ whole genome shotgun (WGS) entry which is preliminary data.</text>
</comment>
<gene>
    <name evidence="3" type="ORF">PXEA_LOCUS21256</name>
</gene>
<feature type="chain" id="PRO_5019071788" description="Secreted protein" evidence="2">
    <location>
        <begin position="20"/>
        <end position="124"/>
    </location>
</feature>
<evidence type="ECO:0000313" key="4">
    <source>
        <dbReference type="Proteomes" id="UP000784294"/>
    </source>
</evidence>
<feature type="signal peptide" evidence="2">
    <location>
        <begin position="1"/>
        <end position="19"/>
    </location>
</feature>
<protein>
    <recommendedName>
        <fullName evidence="5">Secreted protein</fullName>
    </recommendedName>
</protein>
<evidence type="ECO:0000256" key="1">
    <source>
        <dbReference type="SAM" id="MobiDB-lite"/>
    </source>
</evidence>
<keyword evidence="4" id="KW-1185">Reference proteome</keyword>
<dbReference type="AlphaFoldDB" id="A0A448X4F3"/>
<reference evidence="3" key="1">
    <citation type="submission" date="2018-11" db="EMBL/GenBank/DDBJ databases">
        <authorList>
            <consortium name="Pathogen Informatics"/>
        </authorList>
    </citation>
    <scope>NUCLEOTIDE SEQUENCE</scope>
</reference>
<sequence>MIQWPWWQVFLTLRQIAHAARSQTEAAAGDRSSAALEQPVSRPALEASSGPSWTGREATSRGASPSTVDGSLQRRERQEKVLLRARCDDLEAQVSWPRPMPLKTTTRIERLIDRVSVKFLPRNL</sequence>
<organism evidence="3 4">
    <name type="scientific">Protopolystoma xenopodis</name>
    <dbReference type="NCBI Taxonomy" id="117903"/>
    <lineage>
        <taxon>Eukaryota</taxon>
        <taxon>Metazoa</taxon>
        <taxon>Spiralia</taxon>
        <taxon>Lophotrochozoa</taxon>
        <taxon>Platyhelminthes</taxon>
        <taxon>Monogenea</taxon>
        <taxon>Polyopisthocotylea</taxon>
        <taxon>Polystomatidea</taxon>
        <taxon>Polystomatidae</taxon>
        <taxon>Protopolystoma</taxon>
    </lineage>
</organism>